<keyword evidence="6 9" id="KW-0457">Lysine biosynthesis</keyword>
<dbReference type="InterPro" id="IPR018510">
    <property type="entry name" value="DAP_epimerase_AS"/>
</dbReference>
<feature type="binding site" evidence="9">
    <location>
        <begin position="224"/>
        <end position="225"/>
    </location>
    <ligand>
        <name>substrate</name>
    </ligand>
</feature>
<dbReference type="PANTHER" id="PTHR31689">
    <property type="entry name" value="DIAMINOPIMELATE EPIMERASE, CHLOROPLASTIC"/>
    <property type="match status" value="1"/>
</dbReference>
<dbReference type="UniPathway" id="UPA00034">
    <property type="reaction ID" value="UER00025"/>
</dbReference>
<comment type="subunit">
    <text evidence="9">Homodimer.</text>
</comment>
<evidence type="ECO:0000256" key="10">
    <source>
        <dbReference type="PROSITE-ProRule" id="PRU10125"/>
    </source>
</evidence>
<evidence type="ECO:0000256" key="8">
    <source>
        <dbReference type="ARBA" id="ARBA00051712"/>
    </source>
</evidence>
<dbReference type="OrthoDB" id="9805408at2"/>
<feature type="active site" description="Proton donor" evidence="9">
    <location>
        <position position="83"/>
    </location>
</feature>
<gene>
    <name evidence="9" type="primary">dapF</name>
    <name evidence="11" type="ORF">AB986_14945</name>
</gene>
<accession>A0A0J6CLR3</accession>
<comment type="function">
    <text evidence="9">Catalyzes the stereoinversion of LL-2,6-diaminopimelate (L,L-DAP) to meso-diaminopimelate (meso-DAP), a precursor of L-lysine and an essential component of the bacterial peptidoglycan.</text>
</comment>
<evidence type="ECO:0000256" key="9">
    <source>
        <dbReference type="HAMAP-Rule" id="MF_00197"/>
    </source>
</evidence>
<dbReference type="GO" id="GO:0008837">
    <property type="term" value="F:diaminopimelate epimerase activity"/>
    <property type="evidence" value="ECO:0007669"/>
    <property type="project" value="UniProtKB-UniRule"/>
</dbReference>
<evidence type="ECO:0000256" key="1">
    <source>
        <dbReference type="ARBA" id="ARBA00005196"/>
    </source>
</evidence>
<keyword evidence="4 9" id="KW-0963">Cytoplasm</keyword>
<name>A0A0J6CLR3_9BACL</name>
<dbReference type="PANTHER" id="PTHR31689:SF0">
    <property type="entry name" value="DIAMINOPIMELATE EPIMERASE"/>
    <property type="match status" value="1"/>
</dbReference>
<evidence type="ECO:0000313" key="12">
    <source>
        <dbReference type="Proteomes" id="UP000035996"/>
    </source>
</evidence>
<protein>
    <recommendedName>
        <fullName evidence="3 9">Diaminopimelate epimerase</fullName>
        <shortName evidence="9">DAP epimerase</shortName>
        <ecNumber evidence="3 9">5.1.1.7</ecNumber>
    </recommendedName>
    <alternativeName>
        <fullName evidence="9">PLP-independent amino acid racemase</fullName>
    </alternativeName>
</protein>
<dbReference type="GO" id="GO:0005829">
    <property type="term" value="C:cytosol"/>
    <property type="evidence" value="ECO:0007669"/>
    <property type="project" value="TreeGrafter"/>
</dbReference>
<feature type="site" description="Could be important to modulate the pK values of the two catalytic cysteine residues" evidence="9">
    <location>
        <position position="224"/>
    </location>
</feature>
<comment type="subcellular location">
    <subcellularLocation>
        <location evidence="9">Cytoplasm</location>
    </subcellularLocation>
</comment>
<keyword evidence="5 9" id="KW-0028">Amino-acid biosynthesis</keyword>
<proteinExistence type="inferred from homology"/>
<feature type="binding site" evidence="9">
    <location>
        <begin position="234"/>
        <end position="235"/>
    </location>
    <ligand>
        <name>substrate</name>
    </ligand>
</feature>
<evidence type="ECO:0000256" key="3">
    <source>
        <dbReference type="ARBA" id="ARBA00013080"/>
    </source>
</evidence>
<feature type="binding site" evidence="9">
    <location>
        <position position="21"/>
    </location>
    <ligand>
        <name>substrate</name>
    </ligand>
</feature>
<dbReference type="NCBIfam" id="TIGR00652">
    <property type="entry name" value="DapF"/>
    <property type="match status" value="1"/>
</dbReference>
<feature type="active site" description="Proton acceptor" evidence="9">
    <location>
        <position position="233"/>
    </location>
</feature>
<comment type="pathway">
    <text evidence="1 9">Amino-acid biosynthesis; L-lysine biosynthesis via DAP pathway; DL-2,6-diaminopimelate from LL-2,6-diaminopimelate: step 1/1.</text>
</comment>
<feature type="active site" evidence="10">
    <location>
        <position position="83"/>
    </location>
</feature>
<dbReference type="PROSITE" id="PS01326">
    <property type="entry name" value="DAP_EPIMERASE"/>
    <property type="match status" value="1"/>
</dbReference>
<dbReference type="SUPFAM" id="SSF54506">
    <property type="entry name" value="Diaminopimelate epimerase-like"/>
    <property type="match status" value="1"/>
</dbReference>
<dbReference type="Pfam" id="PF01678">
    <property type="entry name" value="DAP_epimerase"/>
    <property type="match status" value="2"/>
</dbReference>
<dbReference type="InterPro" id="IPR001653">
    <property type="entry name" value="DAP_epimerase_DapF"/>
</dbReference>
<comment type="caution">
    <text evidence="9">Lacks conserved residue(s) required for the propagation of feature annotation.</text>
</comment>
<feature type="binding site" evidence="9">
    <location>
        <begin position="84"/>
        <end position="85"/>
    </location>
    <ligand>
        <name>substrate</name>
    </ligand>
</feature>
<dbReference type="AlphaFoldDB" id="A0A0J6CLR3"/>
<evidence type="ECO:0000313" key="11">
    <source>
        <dbReference type="EMBL" id="KMM37166.1"/>
    </source>
</evidence>
<dbReference type="PATRIC" id="fig|157733.3.peg.1061"/>
<dbReference type="Proteomes" id="UP000035996">
    <property type="component" value="Unassembled WGS sequence"/>
</dbReference>
<comment type="catalytic activity">
    <reaction evidence="8 9">
        <text>(2S,6S)-2,6-diaminopimelate = meso-2,6-diaminopimelate</text>
        <dbReference type="Rhea" id="RHEA:15393"/>
        <dbReference type="ChEBI" id="CHEBI:57609"/>
        <dbReference type="ChEBI" id="CHEBI:57791"/>
        <dbReference type="EC" id="5.1.1.7"/>
    </reaction>
</comment>
<evidence type="ECO:0000256" key="6">
    <source>
        <dbReference type="ARBA" id="ARBA00023154"/>
    </source>
</evidence>
<reference evidence="11" key="1">
    <citation type="submission" date="2015-06" db="EMBL/GenBank/DDBJ databases">
        <authorList>
            <person name="Liu B."/>
            <person name="Wang J."/>
            <person name="Zhu Y."/>
            <person name="Liu G."/>
            <person name="Chen Q."/>
            <person name="Zheng C."/>
            <person name="Che J."/>
            <person name="Ge C."/>
            <person name="Shi H."/>
            <person name="Pan Z."/>
            <person name="Liu X."/>
        </authorList>
    </citation>
    <scope>NUCLEOTIDE SEQUENCE [LARGE SCALE GENOMIC DNA]</scope>
    <source>
        <strain evidence="11">DSM 16346</strain>
    </source>
</reference>
<dbReference type="EMBL" id="LELK01000004">
    <property type="protein sequence ID" value="KMM37166.1"/>
    <property type="molecule type" value="Genomic_DNA"/>
</dbReference>
<comment type="similarity">
    <text evidence="2 9">Belongs to the diaminopimelate epimerase family.</text>
</comment>
<dbReference type="FunFam" id="3.10.310.10:FF:000004">
    <property type="entry name" value="Diaminopimelate epimerase"/>
    <property type="match status" value="1"/>
</dbReference>
<evidence type="ECO:0000256" key="4">
    <source>
        <dbReference type="ARBA" id="ARBA00022490"/>
    </source>
</evidence>
<keyword evidence="7 9" id="KW-0413">Isomerase</keyword>
<evidence type="ECO:0000256" key="2">
    <source>
        <dbReference type="ARBA" id="ARBA00010219"/>
    </source>
</evidence>
<evidence type="ECO:0000256" key="7">
    <source>
        <dbReference type="ARBA" id="ARBA00023235"/>
    </source>
</evidence>
<dbReference type="GO" id="GO:0009089">
    <property type="term" value="P:lysine biosynthetic process via diaminopimelate"/>
    <property type="evidence" value="ECO:0007669"/>
    <property type="project" value="UniProtKB-UniRule"/>
</dbReference>
<feature type="binding site" evidence="9">
    <location>
        <position position="74"/>
    </location>
    <ligand>
        <name>substrate</name>
    </ligand>
</feature>
<organism evidence="11 12">
    <name type="scientific">Guptibacillus hwajinpoensis</name>
    <dbReference type="NCBI Taxonomy" id="208199"/>
    <lineage>
        <taxon>Bacteria</taxon>
        <taxon>Bacillati</taxon>
        <taxon>Bacillota</taxon>
        <taxon>Bacilli</taxon>
        <taxon>Bacillales</taxon>
        <taxon>Guptibacillaceae</taxon>
        <taxon>Guptibacillus</taxon>
    </lineage>
</organism>
<sequence>MTERVKALREITYTKMHGLGNNYIYINQFEEQLPEEKLPQYAIEVSNLYTGIGSDGMILICPSELAEVKMRIFNKDGSEGKNCGNGLRCVAKYAYENGIVSAEKFAIETLGGIVQAEVHLKYDRVDTVTIDMGKPQWTRGSLPMSGESNDKVINESVQFEENVFHMTGVSMGNPHMVMFVDEIEAAPLTTAGPYFTDHEMFPESINVEFVEVVSDKEFHFRVWERGSGITQACGTGACAAVVAGVLNEKTSKGTEVTVHLAGGDLFITWAKDDHVWMTGPAVTITTGVFYSQG</sequence>
<evidence type="ECO:0000256" key="5">
    <source>
        <dbReference type="ARBA" id="ARBA00022605"/>
    </source>
</evidence>
<comment type="caution">
    <text evidence="11">The sequence shown here is derived from an EMBL/GenBank/DDBJ whole genome shotgun (WGS) entry which is preliminary data.</text>
</comment>
<dbReference type="EC" id="5.1.1.7" evidence="3 9"/>
<feature type="binding site" evidence="9">
    <location>
        <position position="173"/>
    </location>
    <ligand>
        <name>substrate</name>
    </ligand>
</feature>
<dbReference type="Gene3D" id="3.10.310.10">
    <property type="entry name" value="Diaminopimelate Epimerase, Chain A, domain 1"/>
    <property type="match status" value="2"/>
</dbReference>
<dbReference type="STRING" id="157733.AB986_14945"/>
<feature type="binding site" evidence="9">
    <location>
        <position position="206"/>
    </location>
    <ligand>
        <name>substrate</name>
    </ligand>
</feature>
<dbReference type="HAMAP" id="MF_00197">
    <property type="entry name" value="DAP_epimerase"/>
    <property type="match status" value="1"/>
</dbReference>
<keyword evidence="12" id="KW-1185">Reference proteome</keyword>
<feature type="site" description="Could be important to modulate the pK values of the two catalytic cysteine residues" evidence="9">
    <location>
        <position position="175"/>
    </location>
</feature>